<evidence type="ECO:0000256" key="11">
    <source>
        <dbReference type="HAMAP-Rule" id="MF_01487"/>
    </source>
</evidence>
<proteinExistence type="inferred from homology"/>
<dbReference type="InterPro" id="IPR041851">
    <property type="entry name" value="RecD_N_sf"/>
</dbReference>
<comment type="subunit">
    <text evidence="11">Heterotrimer of RecB, RecC and RecD. All subunits contribute to DNA-binding.</text>
</comment>
<keyword evidence="7 11" id="KW-0067">ATP-binding</keyword>
<keyword evidence="5 11" id="KW-0347">Helicase</keyword>
<dbReference type="Pfam" id="PF21185">
    <property type="entry name" value="RecD_N"/>
    <property type="match status" value="1"/>
</dbReference>
<evidence type="ECO:0000256" key="10">
    <source>
        <dbReference type="ARBA" id="ARBA00023235"/>
    </source>
</evidence>
<feature type="domain" description="RecBCD enzyme subunit RecD N-terminal" evidence="13">
    <location>
        <begin position="35"/>
        <end position="146"/>
    </location>
</feature>
<evidence type="ECO:0000259" key="13">
    <source>
        <dbReference type="Pfam" id="PF21185"/>
    </source>
</evidence>
<keyword evidence="2 11" id="KW-0547">Nucleotide-binding</keyword>
<evidence type="ECO:0000256" key="8">
    <source>
        <dbReference type="ARBA" id="ARBA00023125"/>
    </source>
</evidence>
<comment type="caution">
    <text evidence="14">The sequence shown here is derived from an EMBL/GenBank/DDBJ whole genome shotgun (WGS) entry which is preliminary data.</text>
</comment>
<dbReference type="InterPro" id="IPR050534">
    <property type="entry name" value="Coronavir_polyprotein_1ab"/>
</dbReference>
<keyword evidence="6 11" id="KW-0269">Exonuclease</keyword>
<dbReference type="EMBL" id="AJZO02000022">
    <property type="protein sequence ID" value="OEF57215.1"/>
    <property type="molecule type" value="Genomic_DNA"/>
</dbReference>
<evidence type="ECO:0000313" key="15">
    <source>
        <dbReference type="Proteomes" id="UP000094638"/>
    </source>
</evidence>
<dbReference type="InterPro" id="IPR049550">
    <property type="entry name" value="RecD_N"/>
</dbReference>
<evidence type="ECO:0000256" key="6">
    <source>
        <dbReference type="ARBA" id="ARBA00022839"/>
    </source>
</evidence>
<keyword evidence="3 11" id="KW-0227">DNA damage</keyword>
<dbReference type="HAMAP" id="MF_01487">
    <property type="entry name" value="RecD"/>
    <property type="match status" value="1"/>
</dbReference>
<feature type="domain" description="UvrD-like helicase C-terminal" evidence="12">
    <location>
        <begin position="668"/>
        <end position="714"/>
    </location>
</feature>
<evidence type="ECO:0000313" key="14">
    <source>
        <dbReference type="EMBL" id="OEF57215.1"/>
    </source>
</evidence>
<dbReference type="PANTHER" id="PTHR43788:SF6">
    <property type="entry name" value="DNA HELICASE B"/>
    <property type="match status" value="1"/>
</dbReference>
<reference evidence="14 15" key="1">
    <citation type="journal article" date="2012" name="Science">
        <title>Ecological populations of bacteria act as socially cohesive units of antibiotic production and resistance.</title>
        <authorList>
            <person name="Cordero O.X."/>
            <person name="Wildschutte H."/>
            <person name="Kirkup B."/>
            <person name="Proehl S."/>
            <person name="Ngo L."/>
            <person name="Hussain F."/>
            <person name="Le Roux F."/>
            <person name="Mincer T."/>
            <person name="Polz M.F."/>
        </authorList>
    </citation>
    <scope>NUCLEOTIDE SEQUENCE [LARGE SCALE GENOMIC DNA]</scope>
    <source>
        <strain evidence="14 15">1F-267</strain>
    </source>
</reference>
<keyword evidence="9 11" id="KW-0234">DNA repair</keyword>
<keyword evidence="1 11" id="KW-0540">Nuclease</keyword>
<dbReference type="InterPro" id="IPR027417">
    <property type="entry name" value="P-loop_NTPase"/>
</dbReference>
<dbReference type="Proteomes" id="UP000094638">
    <property type="component" value="Unassembled WGS sequence"/>
</dbReference>
<feature type="binding site" evidence="11">
    <location>
        <begin position="278"/>
        <end position="285"/>
    </location>
    <ligand>
        <name>ATP</name>
        <dbReference type="ChEBI" id="CHEBI:30616"/>
    </ligand>
</feature>
<evidence type="ECO:0000256" key="7">
    <source>
        <dbReference type="ARBA" id="ARBA00022840"/>
    </source>
</evidence>
<evidence type="ECO:0000256" key="5">
    <source>
        <dbReference type="ARBA" id="ARBA00022806"/>
    </source>
</evidence>
<dbReference type="SUPFAM" id="SSF52540">
    <property type="entry name" value="P-loop containing nucleoside triphosphate hydrolases"/>
    <property type="match status" value="2"/>
</dbReference>
<keyword evidence="4 11" id="KW-0378">Hydrolase</keyword>
<evidence type="ECO:0000256" key="9">
    <source>
        <dbReference type="ARBA" id="ARBA00023204"/>
    </source>
</evidence>
<comment type="function">
    <text evidence="11">A helicase/nuclease that prepares dsDNA breaks (DSB) for recombinational DNA repair. Binds to DSBs and unwinds DNA via a highly rapid and processive ATP-dependent bidirectional helicase activity. Unwinds dsDNA until it encounters a Chi (crossover hotspot instigator) sequence from the 3' direction. Cuts ssDNA a few nucleotides 3' to the Chi site. The properties and activities of the enzyme are changed at Chi. The Chi-altered holoenzyme produces a long 3'-ssDNA overhang and facilitates RecA-binding to the ssDNA for homologous DNA recombination and repair. Holoenzyme degrades any linearized DNA that is unable to undergo homologous recombination. In the holoenzyme this subunit has ssDNA-dependent ATPase and 5'-3' helicase activity. When added to pre-assembled RecBC greatly stimulates nuclease activity and augments holoenzyme processivity. Negatively regulates the RecA-loading ability of RecBCD.</text>
</comment>
<dbReference type="PANTHER" id="PTHR43788">
    <property type="entry name" value="DNA2/NAM7 HELICASE FAMILY MEMBER"/>
    <property type="match status" value="1"/>
</dbReference>
<dbReference type="CDD" id="cd17933">
    <property type="entry name" value="DEXSc_RecD-like"/>
    <property type="match status" value="1"/>
</dbReference>
<dbReference type="EC" id="5.6.2.3" evidence="11"/>
<comment type="miscellaneous">
    <text evidence="11">In the RecBCD complex, RecB has a slow 3'-5' helicase, an exonuclease activity and loads RecA onto ssDNA, RecD has a fast 5'-3' helicase activity, while RecC stimulates the ATPase and processivity of the RecB helicase and contributes to recognition of the Chi site.</text>
</comment>
<gene>
    <name evidence="11" type="primary">recD</name>
    <name evidence="14" type="ORF">A163_14745</name>
</gene>
<keyword evidence="15" id="KW-1185">Reference proteome</keyword>
<dbReference type="Gene3D" id="1.10.10.1020">
    <property type="entry name" value="RecBCD complex, subunit RecD, N-terminal domain"/>
    <property type="match status" value="1"/>
</dbReference>
<name>A0ABX3BE58_9VIBR</name>
<dbReference type="InterPro" id="IPR006344">
    <property type="entry name" value="RecD"/>
</dbReference>
<dbReference type="Gene3D" id="3.40.50.300">
    <property type="entry name" value="P-loop containing nucleotide triphosphate hydrolases"/>
    <property type="match status" value="3"/>
</dbReference>
<dbReference type="Pfam" id="PF13245">
    <property type="entry name" value="AAA_19"/>
    <property type="match status" value="1"/>
</dbReference>
<dbReference type="RefSeq" id="WP_017103941.1">
    <property type="nucleotide sequence ID" value="NZ_AJZO02000022.1"/>
</dbReference>
<evidence type="ECO:0000256" key="2">
    <source>
        <dbReference type="ARBA" id="ARBA00022741"/>
    </source>
</evidence>
<keyword evidence="8 11" id="KW-0238">DNA-binding</keyword>
<dbReference type="InterPro" id="IPR027785">
    <property type="entry name" value="UvrD-like_helicase_C"/>
</dbReference>
<sequence length="741" mass="81405">MTTTTTNTGIETANSVKPVSLIPEQLMDVLKFLAEKGSIRQLDYQFARFIAQQATSHSQEIGFLAGVVSHELGKGHICTQLIQQHTVGPEQTADLAQLLGLYGETALQLNQKLLGTDWVSVLQSSNLVGSTNDCVKPLMFDGQRVYLQRYWNYEVVLAETLNRLSKPVEFNTEQKKALTETLNQLFARSYHFLFNALAKAEANQQTSQVLRQQLVCDHLDIVDEHILDWGAIDQAIVQAKQVTDLDVLDGLVPLSACLNWQKVAAAVALSRRFAVISGGPGTGKTTTVTKLLSAMVEQSLSQGKTPTIKLVAPTGKAAARLTESIGKAIEQLPLAPEVKANIPTESSTLHRLLGAIPNRAEFRHNRRNPLHLDILVVDEASMVDLSMMYKLVDALPEHARLILLGDKDQLASVEAGAVLGDICSFNSTGYSTAQGNLIAEMTGFDAIAKPRQVKTGSANPPAIADSLCMLQKSYRFDARSGIGQLAKAINNGSANQVDQVFSKGFGDIENHPLSSDSYNLMLRTLVNEYGAYLNRMNVPLEELETQEARAKSVLDLFSQCRLLCSIREGDFGVKGLNHRIERALAARRLVNPHNDELWYHGRPVMVTRNDHGLGLYNGDIGICMLEADVNSSSSTEDNSAPRLKVYFELPDGSVKAVLPSRVPDHETAYAMTIHKSQGSEFDLTLMILPPDFSPILTRELIYTGITRAKKRLMMFSDTNVLKRGIKVKTERVSGLGSRLTN</sequence>
<dbReference type="NCBIfam" id="TIGR01447">
    <property type="entry name" value="recD"/>
    <property type="match status" value="1"/>
</dbReference>
<evidence type="ECO:0000259" key="12">
    <source>
        <dbReference type="Pfam" id="PF13538"/>
    </source>
</evidence>
<comment type="similarity">
    <text evidence="11">Belongs to the RecD family.</text>
</comment>
<keyword evidence="10 11" id="KW-0413">Isomerase</keyword>
<dbReference type="CDD" id="cd18809">
    <property type="entry name" value="SF1_C_RecD"/>
    <property type="match status" value="1"/>
</dbReference>
<evidence type="ECO:0000256" key="4">
    <source>
        <dbReference type="ARBA" id="ARBA00022801"/>
    </source>
</evidence>
<comment type="catalytic activity">
    <reaction evidence="11">
        <text>ATP + H2O = ADP + phosphate + H(+)</text>
        <dbReference type="Rhea" id="RHEA:13065"/>
        <dbReference type="ChEBI" id="CHEBI:15377"/>
        <dbReference type="ChEBI" id="CHEBI:15378"/>
        <dbReference type="ChEBI" id="CHEBI:30616"/>
        <dbReference type="ChEBI" id="CHEBI:43474"/>
        <dbReference type="ChEBI" id="CHEBI:456216"/>
        <dbReference type="EC" id="5.6.2.3"/>
    </reaction>
</comment>
<evidence type="ECO:0000256" key="3">
    <source>
        <dbReference type="ARBA" id="ARBA00022763"/>
    </source>
</evidence>
<accession>A0ABX3BE58</accession>
<protein>
    <recommendedName>
        <fullName evidence="11">RecBCD enzyme subunit RecD</fullName>
        <ecNumber evidence="11">5.6.2.3</ecNumber>
    </recommendedName>
    <alternativeName>
        <fullName evidence="11">DNA 5'-3' helicase subunit RecD</fullName>
    </alternativeName>
    <alternativeName>
        <fullName evidence="11">Exonuclease V subunit RecD</fullName>
        <shortName evidence="11">ExoV subunit RecD</shortName>
    </alternativeName>
    <alternativeName>
        <fullName evidence="11">Helicase/nuclease RecBCD subunit RecD</fullName>
    </alternativeName>
</protein>
<dbReference type="Pfam" id="PF13538">
    <property type="entry name" value="UvrD_C_2"/>
    <property type="match status" value="1"/>
</dbReference>
<organism evidence="14 15">
    <name type="scientific">Vibrio tasmaniensis 1F-267</name>
    <dbReference type="NCBI Taxonomy" id="1191324"/>
    <lineage>
        <taxon>Bacteria</taxon>
        <taxon>Pseudomonadati</taxon>
        <taxon>Pseudomonadota</taxon>
        <taxon>Gammaproteobacteria</taxon>
        <taxon>Vibrionales</taxon>
        <taxon>Vibrionaceae</taxon>
        <taxon>Vibrio</taxon>
    </lineage>
</organism>
<evidence type="ECO:0000256" key="1">
    <source>
        <dbReference type="ARBA" id="ARBA00022722"/>
    </source>
</evidence>